<reference evidence="1 2" key="1">
    <citation type="journal article" date="2012" name="Proc. Natl. Acad. Sci. U.S.A.">
        <title>Comparative genomics of Ceriporiopsis subvermispora and Phanerochaete chrysosporium provide insight into selective ligninolysis.</title>
        <authorList>
            <person name="Fernandez-Fueyo E."/>
            <person name="Ruiz-Duenas F.J."/>
            <person name="Ferreira P."/>
            <person name="Floudas D."/>
            <person name="Hibbett D.S."/>
            <person name="Canessa P."/>
            <person name="Larrondo L.F."/>
            <person name="James T.Y."/>
            <person name="Seelenfreund D."/>
            <person name="Lobos S."/>
            <person name="Polanco R."/>
            <person name="Tello M."/>
            <person name="Honda Y."/>
            <person name="Watanabe T."/>
            <person name="Watanabe T."/>
            <person name="Ryu J.S."/>
            <person name="Kubicek C.P."/>
            <person name="Schmoll M."/>
            <person name="Gaskell J."/>
            <person name="Hammel K.E."/>
            <person name="St John F.J."/>
            <person name="Vanden Wymelenberg A."/>
            <person name="Sabat G."/>
            <person name="Splinter BonDurant S."/>
            <person name="Syed K."/>
            <person name="Yadav J.S."/>
            <person name="Doddapaneni H."/>
            <person name="Subramanian V."/>
            <person name="Lavin J.L."/>
            <person name="Oguiza J.A."/>
            <person name="Perez G."/>
            <person name="Pisabarro A.G."/>
            <person name="Ramirez L."/>
            <person name="Santoyo F."/>
            <person name="Master E."/>
            <person name="Coutinho P.M."/>
            <person name="Henrissat B."/>
            <person name="Lombard V."/>
            <person name="Magnuson J.K."/>
            <person name="Kuees U."/>
            <person name="Hori C."/>
            <person name="Igarashi K."/>
            <person name="Samejima M."/>
            <person name="Held B.W."/>
            <person name="Barry K.W."/>
            <person name="LaButti K.M."/>
            <person name="Lapidus A."/>
            <person name="Lindquist E.A."/>
            <person name="Lucas S.M."/>
            <person name="Riley R."/>
            <person name="Salamov A.A."/>
            <person name="Hoffmeister D."/>
            <person name="Schwenk D."/>
            <person name="Hadar Y."/>
            <person name="Yarden O."/>
            <person name="de Vries R.P."/>
            <person name="Wiebenga A."/>
            <person name="Stenlid J."/>
            <person name="Eastwood D."/>
            <person name="Grigoriev I.V."/>
            <person name="Berka R.M."/>
            <person name="Blanchette R.A."/>
            <person name="Kersten P."/>
            <person name="Martinez A.T."/>
            <person name="Vicuna R."/>
            <person name="Cullen D."/>
        </authorList>
    </citation>
    <scope>NUCLEOTIDE SEQUENCE [LARGE SCALE GENOMIC DNA]</scope>
    <source>
        <strain evidence="1 2">B</strain>
    </source>
</reference>
<dbReference type="HOGENOM" id="CLU_1875186_0_0_1"/>
<evidence type="ECO:0000313" key="2">
    <source>
        <dbReference type="Proteomes" id="UP000016930"/>
    </source>
</evidence>
<proteinExistence type="predicted"/>
<gene>
    <name evidence="1" type="ORF">CERSUDRAFT_87202</name>
</gene>
<organism evidence="1 2">
    <name type="scientific">Ceriporiopsis subvermispora (strain B)</name>
    <name type="common">White-rot fungus</name>
    <name type="synonym">Gelatoporia subvermispora</name>
    <dbReference type="NCBI Taxonomy" id="914234"/>
    <lineage>
        <taxon>Eukaryota</taxon>
        <taxon>Fungi</taxon>
        <taxon>Dikarya</taxon>
        <taxon>Basidiomycota</taxon>
        <taxon>Agaricomycotina</taxon>
        <taxon>Agaricomycetes</taxon>
        <taxon>Polyporales</taxon>
        <taxon>Gelatoporiaceae</taxon>
        <taxon>Gelatoporia</taxon>
    </lineage>
</organism>
<dbReference type="Proteomes" id="UP000016930">
    <property type="component" value="Unassembled WGS sequence"/>
</dbReference>
<protein>
    <submittedName>
        <fullName evidence="1">Uncharacterized protein</fullName>
    </submittedName>
</protein>
<keyword evidence="2" id="KW-1185">Reference proteome</keyword>
<dbReference type="AlphaFoldDB" id="M2PCB3"/>
<evidence type="ECO:0000313" key="1">
    <source>
        <dbReference type="EMBL" id="EMD33319.1"/>
    </source>
</evidence>
<accession>M2PCB3</accession>
<sequence>MSAPQVHRECLPFPLYHISDIHSQHRTRSVPNPPSGFHTFPRCLLSGVTPVLTGYPTGPLGDVNPEPALFSRTTASVHATECARREATNQIPQDDVSIYLDVPSQVTVYSSSLYSAPIFAECARVPGFTKTGGSGS</sequence>
<name>M2PCB3_CERS8</name>
<dbReference type="EMBL" id="KB445806">
    <property type="protein sequence ID" value="EMD33319.1"/>
    <property type="molecule type" value="Genomic_DNA"/>
</dbReference>